<dbReference type="Proteomes" id="UP000321638">
    <property type="component" value="Unassembled WGS sequence"/>
</dbReference>
<name>A0A5C8PMI8_9HYPH</name>
<organism evidence="2 3">
    <name type="scientific">Vineibacter terrae</name>
    <dbReference type="NCBI Taxonomy" id="2586908"/>
    <lineage>
        <taxon>Bacteria</taxon>
        <taxon>Pseudomonadati</taxon>
        <taxon>Pseudomonadota</taxon>
        <taxon>Alphaproteobacteria</taxon>
        <taxon>Hyphomicrobiales</taxon>
        <taxon>Vineibacter</taxon>
    </lineage>
</organism>
<dbReference type="AlphaFoldDB" id="A0A5C8PMI8"/>
<keyword evidence="3" id="KW-1185">Reference proteome</keyword>
<evidence type="ECO:0000256" key="1">
    <source>
        <dbReference type="SAM" id="MobiDB-lite"/>
    </source>
</evidence>
<protein>
    <submittedName>
        <fullName evidence="2">Uncharacterized protein</fullName>
    </submittedName>
</protein>
<dbReference type="RefSeq" id="WP_178133541.1">
    <property type="nucleotide sequence ID" value="NZ_VDUZ01000015.1"/>
</dbReference>
<proteinExistence type="predicted"/>
<dbReference type="EMBL" id="VDUZ01000015">
    <property type="protein sequence ID" value="TXL75132.1"/>
    <property type="molecule type" value="Genomic_DNA"/>
</dbReference>
<comment type="caution">
    <text evidence="2">The sequence shown here is derived from an EMBL/GenBank/DDBJ whole genome shotgun (WGS) entry which is preliminary data.</text>
</comment>
<evidence type="ECO:0000313" key="2">
    <source>
        <dbReference type="EMBL" id="TXL75132.1"/>
    </source>
</evidence>
<sequence>MQSLRITFTLAASGETDAAPGVSVFWLLLIAIAIIDDDDRREAERRRKRKHPPAGPRPF</sequence>
<gene>
    <name evidence="2" type="ORF">FHP25_14700</name>
</gene>
<reference evidence="2 3" key="1">
    <citation type="submission" date="2019-06" db="EMBL/GenBank/DDBJ databases">
        <title>New taxonomy in bacterial strain CC-CFT640, isolated from vineyard.</title>
        <authorList>
            <person name="Lin S.-Y."/>
            <person name="Tsai C.-F."/>
            <person name="Young C.-C."/>
        </authorList>
    </citation>
    <scope>NUCLEOTIDE SEQUENCE [LARGE SCALE GENOMIC DNA]</scope>
    <source>
        <strain evidence="2 3">CC-CFT640</strain>
    </source>
</reference>
<accession>A0A5C8PMI8</accession>
<evidence type="ECO:0000313" key="3">
    <source>
        <dbReference type="Proteomes" id="UP000321638"/>
    </source>
</evidence>
<feature type="region of interest" description="Disordered" evidence="1">
    <location>
        <begin position="40"/>
        <end position="59"/>
    </location>
</feature>